<name>A0A0S3EXG5_9SPHN</name>
<accession>A0A0S3EXG5</accession>
<reference evidence="1 2" key="1">
    <citation type="submission" date="2015-11" db="EMBL/GenBank/DDBJ databases">
        <title>A Two-component Flavoprotein Monooxygenase System MeaXY Responsible for para-Hydroxylation of 2-Methyl-6-ethylaniline and 2,6-Diethylaniline in Sphingobium baderi DE-13.</title>
        <authorList>
            <person name="Cheng M."/>
            <person name="Meng Q."/>
            <person name="Yang Y."/>
            <person name="Chu C."/>
            <person name="Yan X."/>
            <person name="He J."/>
            <person name="Li S."/>
        </authorList>
    </citation>
    <scope>NUCLEOTIDE SEQUENCE [LARGE SCALE GENOMIC DNA]</scope>
    <source>
        <strain evidence="1 2">DE-13</strain>
    </source>
</reference>
<proteinExistence type="predicted"/>
<dbReference type="KEGG" id="sbd:ATN00_07195"/>
<protein>
    <submittedName>
        <fullName evidence="1">Uncharacterized protein</fullName>
    </submittedName>
</protein>
<gene>
    <name evidence="1" type="ORF">ATN00_07195</name>
</gene>
<organism evidence="1 2">
    <name type="scientific">Sphingobium baderi</name>
    <dbReference type="NCBI Taxonomy" id="1332080"/>
    <lineage>
        <taxon>Bacteria</taxon>
        <taxon>Pseudomonadati</taxon>
        <taxon>Pseudomonadota</taxon>
        <taxon>Alphaproteobacteria</taxon>
        <taxon>Sphingomonadales</taxon>
        <taxon>Sphingomonadaceae</taxon>
        <taxon>Sphingobium</taxon>
    </lineage>
</organism>
<sequence>MQEQHPRLRQCFPQLSERGYQRKLVACDSTEFGPLTLFINLDEHPVLSKAYADGYPAWLIVGTAHSDDSRYIGPFLEPARASIADFHACT</sequence>
<dbReference type="AlphaFoldDB" id="A0A0S3EXG5"/>
<evidence type="ECO:0000313" key="2">
    <source>
        <dbReference type="Proteomes" id="UP000056968"/>
    </source>
</evidence>
<dbReference type="Proteomes" id="UP000056968">
    <property type="component" value="Chromosome"/>
</dbReference>
<keyword evidence="2" id="KW-1185">Reference proteome</keyword>
<evidence type="ECO:0000313" key="1">
    <source>
        <dbReference type="EMBL" id="ALR20120.1"/>
    </source>
</evidence>
<dbReference type="EMBL" id="CP013264">
    <property type="protein sequence ID" value="ALR20120.1"/>
    <property type="molecule type" value="Genomic_DNA"/>
</dbReference>